<accession>A0A9P6NF77</accession>
<evidence type="ECO:0000256" key="1">
    <source>
        <dbReference type="SAM" id="MobiDB-lite"/>
    </source>
</evidence>
<dbReference type="AlphaFoldDB" id="A0A9P6NF77"/>
<dbReference type="EMBL" id="MU167294">
    <property type="protein sequence ID" value="KAG0144492.1"/>
    <property type="molecule type" value="Genomic_DNA"/>
</dbReference>
<evidence type="ECO:0000313" key="2">
    <source>
        <dbReference type="EMBL" id="KAG0144492.1"/>
    </source>
</evidence>
<evidence type="ECO:0000313" key="3">
    <source>
        <dbReference type="Proteomes" id="UP000886653"/>
    </source>
</evidence>
<sequence>MSSNESYEEDNGEDELEQSVNNDGFLHSNMSKKQCGHHNVWHTWVYKYFHEPKTIDAQVPSEGPGCLVYHCKHCT</sequence>
<gene>
    <name evidence="2" type="ORF">CROQUDRAFT_659925</name>
</gene>
<feature type="compositionally biased region" description="Acidic residues" evidence="1">
    <location>
        <begin position="1"/>
        <end position="17"/>
    </location>
</feature>
<reference evidence="2" key="1">
    <citation type="submission" date="2013-11" db="EMBL/GenBank/DDBJ databases">
        <title>Genome sequence of the fusiform rust pathogen reveals effectors for host alternation and coevolution with pine.</title>
        <authorList>
            <consortium name="DOE Joint Genome Institute"/>
            <person name="Smith K."/>
            <person name="Pendleton A."/>
            <person name="Kubisiak T."/>
            <person name="Anderson C."/>
            <person name="Salamov A."/>
            <person name="Aerts A."/>
            <person name="Riley R."/>
            <person name="Clum A."/>
            <person name="Lindquist E."/>
            <person name="Ence D."/>
            <person name="Campbell M."/>
            <person name="Kronenberg Z."/>
            <person name="Feau N."/>
            <person name="Dhillon B."/>
            <person name="Hamelin R."/>
            <person name="Burleigh J."/>
            <person name="Smith J."/>
            <person name="Yandell M."/>
            <person name="Nelson C."/>
            <person name="Grigoriev I."/>
            <person name="Davis J."/>
        </authorList>
    </citation>
    <scope>NUCLEOTIDE SEQUENCE</scope>
    <source>
        <strain evidence="2">G11</strain>
    </source>
</reference>
<feature type="region of interest" description="Disordered" evidence="1">
    <location>
        <begin position="1"/>
        <end position="25"/>
    </location>
</feature>
<proteinExistence type="predicted"/>
<organism evidence="2 3">
    <name type="scientific">Cronartium quercuum f. sp. fusiforme G11</name>
    <dbReference type="NCBI Taxonomy" id="708437"/>
    <lineage>
        <taxon>Eukaryota</taxon>
        <taxon>Fungi</taxon>
        <taxon>Dikarya</taxon>
        <taxon>Basidiomycota</taxon>
        <taxon>Pucciniomycotina</taxon>
        <taxon>Pucciniomycetes</taxon>
        <taxon>Pucciniales</taxon>
        <taxon>Coleosporiaceae</taxon>
        <taxon>Cronartium</taxon>
    </lineage>
</organism>
<name>A0A9P6NF77_9BASI</name>
<protein>
    <submittedName>
        <fullName evidence="2">Uncharacterized protein</fullName>
    </submittedName>
</protein>
<dbReference type="Proteomes" id="UP000886653">
    <property type="component" value="Unassembled WGS sequence"/>
</dbReference>
<keyword evidence="3" id="KW-1185">Reference proteome</keyword>
<comment type="caution">
    <text evidence="2">The sequence shown here is derived from an EMBL/GenBank/DDBJ whole genome shotgun (WGS) entry which is preliminary data.</text>
</comment>